<name>A0A1H2WMP3_9RHOB</name>
<evidence type="ECO:0000313" key="2">
    <source>
        <dbReference type="EMBL" id="SDW81841.1"/>
    </source>
</evidence>
<organism evidence="2 3">
    <name type="scientific">Ruegeria halocynthiae</name>
    <dbReference type="NCBI Taxonomy" id="985054"/>
    <lineage>
        <taxon>Bacteria</taxon>
        <taxon>Pseudomonadati</taxon>
        <taxon>Pseudomonadota</taxon>
        <taxon>Alphaproteobacteria</taxon>
        <taxon>Rhodobacterales</taxon>
        <taxon>Roseobacteraceae</taxon>
        <taxon>Ruegeria</taxon>
    </lineage>
</organism>
<dbReference type="RefSeq" id="WP_143030534.1">
    <property type="nucleotide sequence ID" value="NZ_FNNP01000001.1"/>
</dbReference>
<reference evidence="3" key="1">
    <citation type="submission" date="2016-10" db="EMBL/GenBank/DDBJ databases">
        <authorList>
            <person name="Varghese N."/>
            <person name="Submissions S."/>
        </authorList>
    </citation>
    <scope>NUCLEOTIDE SEQUENCE [LARGE SCALE GENOMIC DNA]</scope>
    <source>
        <strain evidence="3">DSM 27839</strain>
    </source>
</reference>
<keyword evidence="3" id="KW-1185">Reference proteome</keyword>
<evidence type="ECO:0000256" key="1">
    <source>
        <dbReference type="SAM" id="SignalP"/>
    </source>
</evidence>
<proteinExistence type="predicted"/>
<keyword evidence="1" id="KW-0732">Signal</keyword>
<accession>A0A1H2WMP3</accession>
<dbReference type="Proteomes" id="UP000183400">
    <property type="component" value="Unassembled WGS sequence"/>
</dbReference>
<evidence type="ECO:0000313" key="3">
    <source>
        <dbReference type="Proteomes" id="UP000183400"/>
    </source>
</evidence>
<dbReference type="AlphaFoldDB" id="A0A1H2WMP3"/>
<dbReference type="EMBL" id="FNNP01000001">
    <property type="protein sequence ID" value="SDW81841.1"/>
    <property type="molecule type" value="Genomic_DNA"/>
</dbReference>
<sequence>MKPSKLSIFTIATLISVTFASAAPDGKWTLTINSSRPWQMDIAIAGNTPQVLAAHGITPEGVAIRKVTDDRLQFDATIAKQGSCSSGSVMKFDLKFKNGAYRSGSVNGHCIGFPKFRARVTAK</sequence>
<protein>
    <submittedName>
        <fullName evidence="2">Uncharacterized protein</fullName>
    </submittedName>
</protein>
<feature type="signal peptide" evidence="1">
    <location>
        <begin position="1"/>
        <end position="22"/>
    </location>
</feature>
<gene>
    <name evidence="2" type="ORF">SAMN05444358_1011844</name>
</gene>
<dbReference type="OrthoDB" id="9831087at2"/>
<feature type="chain" id="PRO_5010205295" evidence="1">
    <location>
        <begin position="23"/>
        <end position="123"/>
    </location>
</feature>